<name>A0A345NNW9_9MICO</name>
<evidence type="ECO:0000313" key="3">
    <source>
        <dbReference type="Proteomes" id="UP000253790"/>
    </source>
</evidence>
<dbReference type="KEGG" id="orn:DV701_11900"/>
<accession>A0A345NNW9</accession>
<sequence>MTTYRSTHIRSTVRHAMATTTAALVIGAAVPASAAAPTHDVPAAGEVVTCDTVGALTATSGSLRQRETTTIDGRGRAHVLFTISTDHVRLVGADGTRYRLTGGGFDHVLYPGGAVTGDVLSEHELFFFNVVTDGDIVGVVRFRLRTGSDQIPHVVDASTCQLPGMS</sequence>
<keyword evidence="1" id="KW-0732">Signal</keyword>
<dbReference type="EMBL" id="CP031229">
    <property type="protein sequence ID" value="AXH96727.1"/>
    <property type="molecule type" value="Genomic_DNA"/>
</dbReference>
<evidence type="ECO:0000256" key="1">
    <source>
        <dbReference type="SAM" id="SignalP"/>
    </source>
</evidence>
<feature type="chain" id="PRO_5016930324" description="Allene oxide cyclase barrel-like domain-containing protein" evidence="1">
    <location>
        <begin position="35"/>
        <end position="166"/>
    </location>
</feature>
<reference evidence="2 3" key="1">
    <citation type="submission" date="2018-07" db="EMBL/GenBank/DDBJ databases">
        <title>Complete genome sequencing of Ornithinimicrobium sp. AMA3305.</title>
        <authorList>
            <person name="Bae J.-W."/>
        </authorList>
    </citation>
    <scope>NUCLEOTIDE SEQUENCE [LARGE SCALE GENOMIC DNA]</scope>
    <source>
        <strain evidence="2 3">AMA3305</strain>
    </source>
</reference>
<keyword evidence="3" id="KW-1185">Reference proteome</keyword>
<evidence type="ECO:0008006" key="4">
    <source>
        <dbReference type="Google" id="ProtNLM"/>
    </source>
</evidence>
<organism evidence="2 3">
    <name type="scientific">Ornithinimicrobium avium</name>
    <dbReference type="NCBI Taxonomy" id="2283195"/>
    <lineage>
        <taxon>Bacteria</taxon>
        <taxon>Bacillati</taxon>
        <taxon>Actinomycetota</taxon>
        <taxon>Actinomycetes</taxon>
        <taxon>Micrococcales</taxon>
        <taxon>Ornithinimicrobiaceae</taxon>
        <taxon>Ornithinimicrobium</taxon>
    </lineage>
</organism>
<dbReference type="RefSeq" id="WP_114928522.1">
    <property type="nucleotide sequence ID" value="NZ_CP031229.1"/>
</dbReference>
<dbReference type="Proteomes" id="UP000253790">
    <property type="component" value="Chromosome"/>
</dbReference>
<dbReference type="AlphaFoldDB" id="A0A345NNW9"/>
<feature type="signal peptide" evidence="1">
    <location>
        <begin position="1"/>
        <end position="34"/>
    </location>
</feature>
<protein>
    <recommendedName>
        <fullName evidence="4">Allene oxide cyclase barrel-like domain-containing protein</fullName>
    </recommendedName>
</protein>
<proteinExistence type="predicted"/>
<gene>
    <name evidence="2" type="ORF">DV701_11900</name>
</gene>
<evidence type="ECO:0000313" key="2">
    <source>
        <dbReference type="EMBL" id="AXH96727.1"/>
    </source>
</evidence>